<keyword evidence="10" id="KW-1185">Reference proteome</keyword>
<dbReference type="PANTHER" id="PTHR19277">
    <property type="entry name" value="PENTRAXIN"/>
    <property type="match status" value="1"/>
</dbReference>
<evidence type="ECO:0000256" key="3">
    <source>
        <dbReference type="ARBA" id="ARBA00022729"/>
    </source>
</evidence>
<dbReference type="OrthoDB" id="447835at2"/>
<sequence length="1895" mass="207867">MSEVATKNLTFWDTTDYKYPGFGQTAQISDGLGGTIGITYNQIDYNDRGWKGKPNGDTPITEDRLLSGEIENKFSLTGKVKGITVTMPQIRTIGRENNYSVTLDFSNYKASLTGSKATDGATCGDTYLAISRFFNGTAAGYTTIKVTATTLDGSPLNLTDWKLFNSGTLGQGNNARVFLDAATQTISGKNSQGKQEFCPTPPNPGTSFGTDTGLGLFQLPSDQRYTSITLTFKQKKIKGVIPNDLHDIYVASNTTSTSPISKMPETKPMDISSGLQLHLPLNEIVENAAKEKEVVDISGGKLNGKVHGATIVADSNFGNCLSFDGVDDYIQMPEMNIDYSKGITVEVWVYYNSFKYQSRVIDFANGPGKNNIIFGNHTTTNDGLLVVFVGSTRKAIEVKGILEASKWLHLTATIDESGNAKVYKNGQEVGGGLVAVPNSVNRTKNYIGVSNWSGTGYFHGKMTNLRIYDRVLSPEEINECMKVDGTPPPMDINSGLQLHLPLNEIVENAAKEKEVVDISAGKLNGKVYGATVVAEPRFGNCLNFNGNGATVVAEPRFGNCLNFNGNHDYVIINPMPNFPSEAMTVLCWVRSNNQQKEGTVISYAKSSAQRYNEFQIYNIKNITPTVNNKWYSTGVAFNDGEWHCVAITWQSSDGQFKVYKDGKEVHSKVISQGNPIATGGALVLGQEQDKLGGGFAANQAFQGQMAHLRMYNRVLSPEDINECMKEDGTPPPIDINRGLQFHLPLNEIVENAAKEKEVVDVSAAKLNGKVNGKPIIVADSKLGNCLSFDGVDDYIQMPAMNIDYSQGLTVEAWIHYNSFKHWSRIIDFGNGTPNNNIVFANETTTSNLCFDSFKGTTSNRVQANGKLELSKWLHLAVTVDGSGKTKIYKNGTEVESGLINLPNNTNRANNYIGKSNWSTDGYFQGKMSNLRMYNRALSPEEINECMKVDQTPPPMDINRGLQLHLPLDEIVENAAKEKEVVDVSPAKLNGKVNGKPIVVADSKLGNCLNFDGVDDYIQMPEMNIDYSQGLTVEAWVHYSSFKSWSRIIDFGKGPGNNNILFANESTTQNLVFDVYQGATRNRIKVDGMLELNQWLYLTVTVDGSGSGKIYKNGEEVQSGLVHLPNNLNRTKNYIGDSNWSADGFFHGKMSHLRMYNRALSPEEINECMKVDGTPPPMDINRGLQLHLPLNEIVENAAKEKEVVDISAGKLNGKVNGATVVADDRFGNCINFDGTKDYIELPTATIPETGEITISFWANGGKSLPNQNSIILAQDKSNHRVVNIHLPWSNSNVYFDCGNTTTTDNSYDRIEKPSQASDFKDRWTYWVFTKNVATGEMKIYLNGSLWQSGVGKENPLSSITQVKFGCGYGFYNGKVAHLRIYDRVLSPEEINELMTVDETTGETDSTSTTDETDATGETDSTSTTDETGTTGETDSTSITDETGTTGETDSTSITDETGTTGETDSTSITDETGTTGETDSTSTTDETETTGETDSTSTTDETETTGETDSTSTTDETETTGETDSTSTTDETETTGETDSTSTTDETETTGETDSTSTTDQTPKPIDINSGLHLHLPLNEIVENSAKEKEVVDASDGTLNGKVYGAEVIADPNFGDCIGFDGVDDYIELPPTAIPETNELTISFWANGGESLPKQSSILLAEDKTNNRVVNIHLPWSDSTVYFDCGNKTSSFDRIEQLAQVSDFKGKWNHWVFTKNITTGEMKIYLNGSLWQTVTGKDQELSQITQIKLGCGYGFYEGKVAHLRIYDRVLSQEEINELMKVNQPATTSTTGETDATSTTDETDTTQKPMEYRTYQVKGNPTIKTGYSASEWTAVIAGFNSGAKQKHKASALTIMPVVEDEEWKIKCDIKDTDDRYWDVAVLFIKNNMVNRVNNFYR</sequence>
<evidence type="ECO:0000256" key="5">
    <source>
        <dbReference type="ARBA" id="ARBA00023157"/>
    </source>
</evidence>
<reference evidence="9 10" key="1">
    <citation type="journal article" date="2018" name="ACS Chem. Biol.">
        <title>Ketoreductase domain dysfunction expands chemodiversity: malyngamide biosynthesis in the cyanobacterium Okeania hirsuta.</title>
        <authorList>
            <person name="Moss N.A."/>
            <person name="Leao T."/>
            <person name="Rankin M."/>
            <person name="McCullough T.M."/>
            <person name="Qu P."/>
            <person name="Korobeynikov A."/>
            <person name="Smith J.L."/>
            <person name="Gerwick L."/>
            <person name="Gerwick W.H."/>
        </authorList>
    </citation>
    <scope>NUCLEOTIDE SEQUENCE [LARGE SCALE GENOMIC DNA]</scope>
    <source>
        <strain evidence="9 10">PAB10Feb10-1</strain>
    </source>
</reference>
<evidence type="ECO:0000256" key="4">
    <source>
        <dbReference type="ARBA" id="ARBA00022837"/>
    </source>
</evidence>
<gene>
    <name evidence="9" type="ORF">D5R40_22685</name>
</gene>
<dbReference type="PRINTS" id="PR00895">
    <property type="entry name" value="PENTAXIN"/>
</dbReference>
<dbReference type="SUPFAM" id="SSF49899">
    <property type="entry name" value="Concanavalin A-like lectins/glucanases"/>
    <property type="match status" value="6"/>
</dbReference>
<evidence type="ECO:0000256" key="2">
    <source>
        <dbReference type="ARBA" id="ARBA00022723"/>
    </source>
</evidence>
<organism evidence="9 10">
    <name type="scientific">Okeania hirsuta</name>
    <dbReference type="NCBI Taxonomy" id="1458930"/>
    <lineage>
        <taxon>Bacteria</taxon>
        <taxon>Bacillati</taxon>
        <taxon>Cyanobacteriota</taxon>
        <taxon>Cyanophyceae</taxon>
        <taxon>Oscillatoriophycideae</taxon>
        <taxon>Oscillatoriales</taxon>
        <taxon>Microcoleaceae</taxon>
        <taxon>Okeania</taxon>
    </lineage>
</organism>
<keyword evidence="3" id="KW-0732">Signal</keyword>
<proteinExistence type="predicted"/>
<keyword evidence="2" id="KW-0479">Metal-binding</keyword>
<protein>
    <recommendedName>
        <fullName evidence="8">Pentraxin (PTX) domain-containing protein</fullName>
    </recommendedName>
</protein>
<feature type="domain" description="Pentraxin (PTX)" evidence="8">
    <location>
        <begin position="557"/>
        <end position="759"/>
    </location>
</feature>
<dbReference type="GO" id="GO:0046872">
    <property type="term" value="F:metal ion binding"/>
    <property type="evidence" value="ECO:0007669"/>
    <property type="project" value="UniProtKB-KW"/>
</dbReference>
<comment type="caution">
    <text evidence="9">The sequence shown here is derived from an EMBL/GenBank/DDBJ whole genome shotgun (WGS) entry which is preliminary data.</text>
</comment>
<keyword evidence="5" id="KW-1015">Disulfide bond</keyword>
<dbReference type="Proteomes" id="UP000269154">
    <property type="component" value="Unassembled WGS sequence"/>
</dbReference>
<name>A0A3N6P4I7_9CYAN</name>
<feature type="region of interest" description="Disordered" evidence="7">
    <location>
        <begin position="1781"/>
        <end position="1805"/>
    </location>
</feature>
<feature type="compositionally biased region" description="Low complexity" evidence="7">
    <location>
        <begin position="1416"/>
        <end position="1483"/>
    </location>
</feature>
<dbReference type="SMART" id="SM00560">
    <property type="entry name" value="LamGL"/>
    <property type="match status" value="3"/>
</dbReference>
<dbReference type="SMART" id="SM00159">
    <property type="entry name" value="PTX"/>
    <property type="match status" value="1"/>
</dbReference>
<dbReference type="Gene3D" id="2.60.120.200">
    <property type="match status" value="6"/>
</dbReference>
<dbReference type="PANTHER" id="PTHR19277:SF125">
    <property type="entry name" value="B6"/>
    <property type="match status" value="1"/>
</dbReference>
<keyword evidence="4" id="KW-0106">Calcium</keyword>
<evidence type="ECO:0000313" key="10">
    <source>
        <dbReference type="Proteomes" id="UP000269154"/>
    </source>
</evidence>
<dbReference type="EMBL" id="RCBY01000159">
    <property type="protein sequence ID" value="RQH32066.1"/>
    <property type="molecule type" value="Genomic_DNA"/>
</dbReference>
<feature type="region of interest" description="Disordered" evidence="7">
    <location>
        <begin position="1393"/>
        <end position="1569"/>
    </location>
</feature>
<dbReference type="Pfam" id="PF00354">
    <property type="entry name" value="Pentaxin"/>
    <property type="match status" value="1"/>
</dbReference>
<dbReference type="InterPro" id="IPR051360">
    <property type="entry name" value="Neuronal_Pentraxin_Related"/>
</dbReference>
<feature type="compositionally biased region" description="Low complexity" evidence="7">
    <location>
        <begin position="1784"/>
        <end position="1798"/>
    </location>
</feature>
<dbReference type="InterPro" id="IPR013320">
    <property type="entry name" value="ConA-like_dom_sf"/>
</dbReference>
<dbReference type="RefSeq" id="WP_124155233.1">
    <property type="nucleotide sequence ID" value="NZ_CAWOLW010000067.1"/>
</dbReference>
<evidence type="ECO:0000256" key="7">
    <source>
        <dbReference type="SAM" id="MobiDB-lite"/>
    </source>
</evidence>
<accession>A0A3N6P4I7</accession>
<evidence type="ECO:0000259" key="8">
    <source>
        <dbReference type="PROSITE" id="PS51828"/>
    </source>
</evidence>
<dbReference type="InterPro" id="IPR001759">
    <property type="entry name" value="PTX_dom"/>
</dbReference>
<comment type="cofactor">
    <cofactor evidence="1">
        <name>Ca(2+)</name>
        <dbReference type="ChEBI" id="CHEBI:29108"/>
    </cofactor>
</comment>
<evidence type="ECO:0000313" key="9">
    <source>
        <dbReference type="EMBL" id="RQH32066.1"/>
    </source>
</evidence>
<dbReference type="Pfam" id="PF13385">
    <property type="entry name" value="Laminin_G_3"/>
    <property type="match status" value="5"/>
</dbReference>
<dbReference type="InterPro" id="IPR006558">
    <property type="entry name" value="LamG-like"/>
</dbReference>
<evidence type="ECO:0000256" key="6">
    <source>
        <dbReference type="ARBA" id="ARBA00023180"/>
    </source>
</evidence>
<dbReference type="PROSITE" id="PS51828">
    <property type="entry name" value="PTX_2"/>
    <property type="match status" value="1"/>
</dbReference>
<evidence type="ECO:0000256" key="1">
    <source>
        <dbReference type="ARBA" id="ARBA00001913"/>
    </source>
</evidence>
<keyword evidence="6" id="KW-0325">Glycoprotein</keyword>